<keyword evidence="2" id="KW-0472">Membrane</keyword>
<evidence type="ECO:0000256" key="2">
    <source>
        <dbReference type="SAM" id="Phobius"/>
    </source>
</evidence>
<feature type="compositionally biased region" description="Polar residues" evidence="1">
    <location>
        <begin position="120"/>
        <end position="144"/>
    </location>
</feature>
<dbReference type="STRING" id="409849.ENSPMGP00000010703"/>
<dbReference type="Proteomes" id="UP000261520">
    <property type="component" value="Unplaced"/>
</dbReference>
<reference evidence="3" key="1">
    <citation type="submission" date="2025-08" db="UniProtKB">
        <authorList>
            <consortium name="Ensembl"/>
        </authorList>
    </citation>
    <scope>IDENTIFICATION</scope>
</reference>
<keyword evidence="2" id="KW-0812">Transmembrane</keyword>
<name>A0A3B4A106_9GOBI</name>
<dbReference type="AlphaFoldDB" id="A0A3B4A106"/>
<proteinExistence type="predicted"/>
<dbReference type="Ensembl" id="ENSPMGT00000011410.1">
    <property type="protein sequence ID" value="ENSPMGP00000010703.1"/>
    <property type="gene ID" value="ENSPMGG00000008863.1"/>
</dbReference>
<keyword evidence="4" id="KW-1185">Reference proteome</keyword>
<evidence type="ECO:0000313" key="4">
    <source>
        <dbReference type="Proteomes" id="UP000261520"/>
    </source>
</evidence>
<feature type="compositionally biased region" description="Low complexity" evidence="1">
    <location>
        <begin position="100"/>
        <end position="119"/>
    </location>
</feature>
<feature type="region of interest" description="Disordered" evidence="1">
    <location>
        <begin position="86"/>
        <end position="144"/>
    </location>
</feature>
<accession>A0A3B4A106</accession>
<protein>
    <submittedName>
        <fullName evidence="3">Uncharacterized protein</fullName>
    </submittedName>
</protein>
<evidence type="ECO:0000256" key="1">
    <source>
        <dbReference type="SAM" id="MobiDB-lite"/>
    </source>
</evidence>
<feature type="transmembrane region" description="Helical" evidence="2">
    <location>
        <begin position="173"/>
        <end position="194"/>
    </location>
</feature>
<feature type="compositionally biased region" description="Polar residues" evidence="1">
    <location>
        <begin position="86"/>
        <end position="99"/>
    </location>
</feature>
<organism evidence="3 4">
    <name type="scientific">Periophthalmus magnuspinnatus</name>
    <dbReference type="NCBI Taxonomy" id="409849"/>
    <lineage>
        <taxon>Eukaryota</taxon>
        <taxon>Metazoa</taxon>
        <taxon>Chordata</taxon>
        <taxon>Craniata</taxon>
        <taxon>Vertebrata</taxon>
        <taxon>Euteleostomi</taxon>
        <taxon>Actinopterygii</taxon>
        <taxon>Neopterygii</taxon>
        <taxon>Teleostei</taxon>
        <taxon>Neoteleostei</taxon>
        <taxon>Acanthomorphata</taxon>
        <taxon>Gobiaria</taxon>
        <taxon>Gobiiformes</taxon>
        <taxon>Gobioidei</taxon>
        <taxon>Gobiidae</taxon>
        <taxon>Oxudercinae</taxon>
        <taxon>Periophthalmus</taxon>
    </lineage>
</organism>
<sequence>MNIDVVYLEFRETNGAESNVTISNSDESNVTISLKNDRDAPTSNTYLWQSGWEMAVTMVSTAVSKISGFDTLHCLTSVLCSASESPVDTQTPLGSSTTQSSGHTFSSLSASTSVGSTPSVLSSITASDPTTTGGSQSITGPTHQETPSQLNVGVFIDSCHYFKGSGHSSLDPLLAGLLSMFIVTTAVIFVVLFLKFRHQNNNPEFHRLQDLPMDDLMEDTPLSRYTY</sequence>
<reference evidence="3" key="2">
    <citation type="submission" date="2025-09" db="UniProtKB">
        <authorList>
            <consortium name="Ensembl"/>
        </authorList>
    </citation>
    <scope>IDENTIFICATION</scope>
</reference>
<evidence type="ECO:0000313" key="3">
    <source>
        <dbReference type="Ensembl" id="ENSPMGP00000010703.1"/>
    </source>
</evidence>
<keyword evidence="2" id="KW-1133">Transmembrane helix</keyword>